<gene>
    <name evidence="1" type="ORF">METZ01_LOCUS470654</name>
</gene>
<proteinExistence type="predicted"/>
<reference evidence="1" key="1">
    <citation type="submission" date="2018-05" db="EMBL/GenBank/DDBJ databases">
        <authorList>
            <person name="Lanie J.A."/>
            <person name="Ng W.-L."/>
            <person name="Kazmierczak K.M."/>
            <person name="Andrzejewski T.M."/>
            <person name="Davidsen T.M."/>
            <person name="Wayne K.J."/>
            <person name="Tettelin H."/>
            <person name="Glass J.I."/>
            <person name="Rusch D."/>
            <person name="Podicherti R."/>
            <person name="Tsui H.-C.T."/>
            <person name="Winkler M.E."/>
        </authorList>
    </citation>
    <scope>NUCLEOTIDE SEQUENCE</scope>
</reference>
<dbReference type="EMBL" id="UINC01199396">
    <property type="protein sequence ID" value="SVE17800.1"/>
    <property type="molecule type" value="Genomic_DNA"/>
</dbReference>
<name>A0A383BDD0_9ZZZZ</name>
<sequence>METLFRIPEIESIILSSNQQPEYICLV</sequence>
<protein>
    <submittedName>
        <fullName evidence="1">Uncharacterized protein</fullName>
    </submittedName>
</protein>
<dbReference type="AlphaFoldDB" id="A0A383BDD0"/>
<accession>A0A383BDD0</accession>
<organism evidence="1">
    <name type="scientific">marine metagenome</name>
    <dbReference type="NCBI Taxonomy" id="408172"/>
    <lineage>
        <taxon>unclassified sequences</taxon>
        <taxon>metagenomes</taxon>
        <taxon>ecological metagenomes</taxon>
    </lineage>
</organism>
<evidence type="ECO:0000313" key="1">
    <source>
        <dbReference type="EMBL" id="SVE17800.1"/>
    </source>
</evidence>